<sequence length="273" mass="31325">MDLDLAWIIWTLLLHNAHGSFLLMHSDLVDKKTVGNSAPALDDKKVPMQILPPNLPERFYTEFQMVYTPREDPGMPLPPWPAGHPPTLPYAIGRGKTWYAADLGIAIESYTDYCVPIFEPNSYFPCVLFNYNGTAYFISPEYTGYGPCCVYRRHWTPPHRDFMQQYAQYYNGSTTKFGDGVLEQTVDWWIIPQPEDAGKKRGSDHPVFGGYGWAREALPSGHRAQVCFWYEGNIGWTQQLFYNFVDSGPRTKDVENFQLPDICVTNRACLYRP</sequence>
<accession>A0A3R7CBE9</accession>
<proteinExistence type="predicted"/>
<organism evidence="1 2">
    <name type="scientific">Clonorchis sinensis</name>
    <name type="common">Chinese liver fluke</name>
    <dbReference type="NCBI Taxonomy" id="79923"/>
    <lineage>
        <taxon>Eukaryota</taxon>
        <taxon>Metazoa</taxon>
        <taxon>Spiralia</taxon>
        <taxon>Lophotrochozoa</taxon>
        <taxon>Platyhelminthes</taxon>
        <taxon>Trematoda</taxon>
        <taxon>Digenea</taxon>
        <taxon>Opisthorchiida</taxon>
        <taxon>Opisthorchiata</taxon>
        <taxon>Opisthorchiidae</taxon>
        <taxon>Clonorchis</taxon>
    </lineage>
</organism>
<dbReference type="EMBL" id="NIRI02000076">
    <property type="protein sequence ID" value="KAG5441777.1"/>
    <property type="molecule type" value="Genomic_DNA"/>
</dbReference>
<comment type="caution">
    <text evidence="1">The sequence shown here is derived from an EMBL/GenBank/DDBJ whole genome shotgun (WGS) entry which is preliminary data.</text>
</comment>
<gene>
    <name evidence="1" type="ORF">CSKR_113446</name>
</gene>
<keyword evidence="2" id="KW-1185">Reference proteome</keyword>
<dbReference type="AlphaFoldDB" id="A0A3R7CBE9"/>
<protein>
    <submittedName>
        <fullName evidence="1">Uncharacterized protein</fullName>
    </submittedName>
</protein>
<evidence type="ECO:0000313" key="1">
    <source>
        <dbReference type="EMBL" id="KAG5441777.1"/>
    </source>
</evidence>
<evidence type="ECO:0000313" key="2">
    <source>
        <dbReference type="Proteomes" id="UP000286415"/>
    </source>
</evidence>
<name>A0A3R7CBE9_CLOSI</name>
<dbReference type="InParanoid" id="A0A3R7CBE9"/>
<reference evidence="1 2" key="2">
    <citation type="journal article" date="2021" name="Genomics">
        <title>High-quality reference genome for Clonorchis sinensis.</title>
        <authorList>
            <person name="Young N.D."/>
            <person name="Stroehlein A.J."/>
            <person name="Kinkar L."/>
            <person name="Wang T."/>
            <person name="Sohn W.M."/>
            <person name="Chang B.C.H."/>
            <person name="Kaur P."/>
            <person name="Weisz D."/>
            <person name="Dudchenko O."/>
            <person name="Aiden E.L."/>
            <person name="Korhonen P.K."/>
            <person name="Gasser R.B."/>
        </authorList>
    </citation>
    <scope>NUCLEOTIDE SEQUENCE [LARGE SCALE GENOMIC DNA]</scope>
    <source>
        <strain evidence="1">Cs-k2</strain>
    </source>
</reference>
<reference evidence="1 2" key="1">
    <citation type="journal article" date="2018" name="Biotechnol. Adv.">
        <title>Improved genomic resources and new bioinformatic workflow for the carcinogenic parasite Clonorchis sinensis: Biotechnological implications.</title>
        <authorList>
            <person name="Wang D."/>
            <person name="Korhonen P.K."/>
            <person name="Gasser R.B."/>
            <person name="Young N.D."/>
        </authorList>
    </citation>
    <scope>NUCLEOTIDE SEQUENCE [LARGE SCALE GENOMIC DNA]</scope>
    <source>
        <strain evidence="1">Cs-k2</strain>
    </source>
</reference>
<dbReference type="OrthoDB" id="9971971at2759"/>
<dbReference type="Proteomes" id="UP000286415">
    <property type="component" value="Unassembled WGS sequence"/>
</dbReference>